<protein>
    <submittedName>
        <fullName evidence="2">Uncharacterized protein</fullName>
    </submittedName>
</protein>
<name>A0A8K0RC49_9PLEO</name>
<evidence type="ECO:0000313" key="2">
    <source>
        <dbReference type="EMBL" id="KAH7091469.1"/>
    </source>
</evidence>
<reference evidence="2" key="1">
    <citation type="journal article" date="2021" name="Nat. Commun.">
        <title>Genetic determinants of endophytism in the Arabidopsis root mycobiome.</title>
        <authorList>
            <person name="Mesny F."/>
            <person name="Miyauchi S."/>
            <person name="Thiergart T."/>
            <person name="Pickel B."/>
            <person name="Atanasova L."/>
            <person name="Karlsson M."/>
            <person name="Huettel B."/>
            <person name="Barry K.W."/>
            <person name="Haridas S."/>
            <person name="Chen C."/>
            <person name="Bauer D."/>
            <person name="Andreopoulos W."/>
            <person name="Pangilinan J."/>
            <person name="LaButti K."/>
            <person name="Riley R."/>
            <person name="Lipzen A."/>
            <person name="Clum A."/>
            <person name="Drula E."/>
            <person name="Henrissat B."/>
            <person name="Kohler A."/>
            <person name="Grigoriev I.V."/>
            <person name="Martin F.M."/>
            <person name="Hacquard S."/>
        </authorList>
    </citation>
    <scope>NUCLEOTIDE SEQUENCE</scope>
    <source>
        <strain evidence="2">MPI-SDFR-AT-0120</strain>
    </source>
</reference>
<comment type="caution">
    <text evidence="2">The sequence shown here is derived from an EMBL/GenBank/DDBJ whole genome shotgun (WGS) entry which is preliminary data.</text>
</comment>
<evidence type="ECO:0000256" key="1">
    <source>
        <dbReference type="SAM" id="MobiDB-lite"/>
    </source>
</evidence>
<dbReference type="Proteomes" id="UP000813461">
    <property type="component" value="Unassembled WGS sequence"/>
</dbReference>
<keyword evidence="3" id="KW-1185">Reference proteome</keyword>
<feature type="compositionally biased region" description="Basic and acidic residues" evidence="1">
    <location>
        <begin position="552"/>
        <end position="569"/>
    </location>
</feature>
<feature type="region of interest" description="Disordered" evidence="1">
    <location>
        <begin position="502"/>
        <end position="579"/>
    </location>
</feature>
<proteinExistence type="predicted"/>
<feature type="compositionally biased region" description="Low complexity" evidence="1">
    <location>
        <begin position="464"/>
        <end position="474"/>
    </location>
</feature>
<feature type="compositionally biased region" description="Polar residues" evidence="1">
    <location>
        <begin position="540"/>
        <end position="551"/>
    </location>
</feature>
<accession>A0A8K0RC49</accession>
<evidence type="ECO:0000313" key="3">
    <source>
        <dbReference type="Proteomes" id="UP000813461"/>
    </source>
</evidence>
<dbReference type="EMBL" id="JAGMVJ010000004">
    <property type="protein sequence ID" value="KAH7091469.1"/>
    <property type="molecule type" value="Genomic_DNA"/>
</dbReference>
<feature type="region of interest" description="Disordered" evidence="1">
    <location>
        <begin position="464"/>
        <end position="490"/>
    </location>
</feature>
<gene>
    <name evidence="2" type="ORF">FB567DRAFT_589353</name>
</gene>
<feature type="compositionally biased region" description="Polar residues" evidence="1">
    <location>
        <begin position="504"/>
        <end position="513"/>
    </location>
</feature>
<dbReference type="AlphaFoldDB" id="A0A8K0RC49"/>
<sequence length="682" mass="75583">MSLEDADSYALHADTINLHSSQSKLSSSSPTGAVLNLPFSSGQHVNIGALDFVPNFDTSNYREATFDDLDARTVLFHDLASVRAPNELAYQKGPAPATPENLQPAFIPTSKHELHGSSAHLYRSEELLARIETQQEDLRDARDSLVGSRYRLRTKRQKLRRAQAESVSLVGQAFELTRRYFLAEGLAVPPKLEAAWASVDTVRDELGELEVDYEDAEESYNVEEWQYTQKETQFVDNLASGSSAPASTSGTLFPSVLTEGLTRFASNSPEDFSLATNPVHLPTYFNKAGEDIISDLGRDEVLTPLNHGHVLGVPAPPLDQSLMLNTQQRVKWSETRHFINCWMLETLETSHLLRSWVRPLMPDIDVSDDELWELILKHWSFESPETTTYHTGDTTVSDTTITNAFSSNFPEDPIVSSRWSDADTRPSTVNDLLPDDRVAGTKASFSNPLKIKSRDLLEAPRHVTFTTGTFGPTPSHSKPPGQSPEYASSAQTGIEHFSELAAGNNHSDGQNAATYEKPASVPEETSTPQIRRQIGPLVYISTSEEPNTSGKSDVRADDGHTRSDARRGYPESSVDTENSHEMTVMQSTEKGAVPADQENGLLWKAQTQTRYPFVPFIRVRSSEPWTLPLLRLAPLPTHSDITRRDRDHGSRLENIPFVSTSDTPFRLPGPAVLDSSSSYAYT</sequence>
<organism evidence="2 3">
    <name type="scientific">Paraphoma chrysanthemicola</name>
    <dbReference type="NCBI Taxonomy" id="798071"/>
    <lineage>
        <taxon>Eukaryota</taxon>
        <taxon>Fungi</taxon>
        <taxon>Dikarya</taxon>
        <taxon>Ascomycota</taxon>
        <taxon>Pezizomycotina</taxon>
        <taxon>Dothideomycetes</taxon>
        <taxon>Pleosporomycetidae</taxon>
        <taxon>Pleosporales</taxon>
        <taxon>Pleosporineae</taxon>
        <taxon>Phaeosphaeriaceae</taxon>
        <taxon>Paraphoma</taxon>
    </lineage>
</organism>
<dbReference type="OrthoDB" id="3801250at2759"/>